<dbReference type="AlphaFoldDB" id="A0A395H1X4"/>
<dbReference type="InterPro" id="IPR017972">
    <property type="entry name" value="Cyt_P450_CS"/>
</dbReference>
<feature type="region of interest" description="Disordered" evidence="10">
    <location>
        <begin position="1"/>
        <end position="22"/>
    </location>
</feature>
<evidence type="ECO:0000256" key="7">
    <source>
        <dbReference type="ARBA" id="ARBA00023033"/>
    </source>
</evidence>
<evidence type="ECO:0000256" key="9">
    <source>
        <dbReference type="RuleBase" id="RU000461"/>
    </source>
</evidence>
<evidence type="ECO:0000256" key="6">
    <source>
        <dbReference type="ARBA" id="ARBA00023004"/>
    </source>
</evidence>
<gene>
    <name evidence="11" type="ORF">BO80DRAFT_501841</name>
</gene>
<comment type="similarity">
    <text evidence="2 9">Belongs to the cytochrome P450 family.</text>
</comment>
<name>A0A395H1X4_9EURO</name>
<keyword evidence="7 9" id="KW-0503">Monooxygenase</keyword>
<organism evidence="11 12">
    <name type="scientific">Aspergillus ibericus CBS 121593</name>
    <dbReference type="NCBI Taxonomy" id="1448316"/>
    <lineage>
        <taxon>Eukaryota</taxon>
        <taxon>Fungi</taxon>
        <taxon>Dikarya</taxon>
        <taxon>Ascomycota</taxon>
        <taxon>Pezizomycotina</taxon>
        <taxon>Eurotiomycetes</taxon>
        <taxon>Eurotiomycetidae</taxon>
        <taxon>Eurotiales</taxon>
        <taxon>Aspergillaceae</taxon>
        <taxon>Aspergillus</taxon>
        <taxon>Aspergillus subgen. Circumdati</taxon>
    </lineage>
</organism>
<dbReference type="InterPro" id="IPR050121">
    <property type="entry name" value="Cytochrome_P450_monoxygenase"/>
</dbReference>
<dbReference type="GO" id="GO:0016705">
    <property type="term" value="F:oxidoreductase activity, acting on paired donors, with incorporation or reduction of molecular oxygen"/>
    <property type="evidence" value="ECO:0007669"/>
    <property type="project" value="InterPro"/>
</dbReference>
<dbReference type="OrthoDB" id="1470350at2759"/>
<evidence type="ECO:0000313" key="11">
    <source>
        <dbReference type="EMBL" id="RAL01215.1"/>
    </source>
</evidence>
<protein>
    <submittedName>
        <fullName evidence="11">Cytochrome P450</fullName>
    </submittedName>
</protein>
<dbReference type="VEuPathDB" id="FungiDB:BO80DRAFT_501841"/>
<dbReference type="Pfam" id="PF00067">
    <property type="entry name" value="p450"/>
    <property type="match status" value="2"/>
</dbReference>
<evidence type="ECO:0000256" key="8">
    <source>
        <dbReference type="PIRSR" id="PIRSR602401-1"/>
    </source>
</evidence>
<proteinExistence type="inferred from homology"/>
<dbReference type="InterPro" id="IPR001128">
    <property type="entry name" value="Cyt_P450"/>
</dbReference>
<feature type="binding site" description="axial binding residue" evidence="8">
    <location>
        <position position="166"/>
    </location>
    <ligand>
        <name>heme</name>
        <dbReference type="ChEBI" id="CHEBI:30413"/>
    </ligand>
    <ligandPart>
        <name>Fe</name>
        <dbReference type="ChEBI" id="CHEBI:18248"/>
    </ligandPart>
</feature>
<dbReference type="PROSITE" id="PS00086">
    <property type="entry name" value="CYTOCHROME_P450"/>
    <property type="match status" value="1"/>
</dbReference>
<dbReference type="PANTHER" id="PTHR24305">
    <property type="entry name" value="CYTOCHROME P450"/>
    <property type="match status" value="1"/>
</dbReference>
<dbReference type="Gene3D" id="1.10.630.10">
    <property type="entry name" value="Cytochrome P450"/>
    <property type="match status" value="2"/>
</dbReference>
<evidence type="ECO:0000256" key="2">
    <source>
        <dbReference type="ARBA" id="ARBA00010617"/>
    </source>
</evidence>
<dbReference type="GO" id="GO:0004497">
    <property type="term" value="F:monooxygenase activity"/>
    <property type="evidence" value="ECO:0007669"/>
    <property type="project" value="UniProtKB-KW"/>
</dbReference>
<evidence type="ECO:0000256" key="4">
    <source>
        <dbReference type="ARBA" id="ARBA00022723"/>
    </source>
</evidence>
<dbReference type="PANTHER" id="PTHR24305:SF29">
    <property type="entry name" value="BENZOATE-PARA-HYDROXYLASE"/>
    <property type="match status" value="1"/>
</dbReference>
<dbReference type="Proteomes" id="UP000249402">
    <property type="component" value="Unassembled WGS sequence"/>
</dbReference>
<accession>A0A395H1X4</accession>
<dbReference type="PRINTS" id="PR00385">
    <property type="entry name" value="P450"/>
</dbReference>
<dbReference type="RefSeq" id="XP_025575542.1">
    <property type="nucleotide sequence ID" value="XM_025724299.1"/>
</dbReference>
<evidence type="ECO:0000256" key="10">
    <source>
        <dbReference type="SAM" id="MobiDB-lite"/>
    </source>
</evidence>
<comment type="cofactor">
    <cofactor evidence="1 8">
        <name>heme</name>
        <dbReference type="ChEBI" id="CHEBI:30413"/>
    </cofactor>
</comment>
<keyword evidence="4 8" id="KW-0479">Metal-binding</keyword>
<dbReference type="PRINTS" id="PR00463">
    <property type="entry name" value="EP450I"/>
</dbReference>
<keyword evidence="5 9" id="KW-0560">Oxidoreductase</keyword>
<evidence type="ECO:0000256" key="5">
    <source>
        <dbReference type="ARBA" id="ARBA00023002"/>
    </source>
</evidence>
<reference evidence="11 12" key="1">
    <citation type="submission" date="2018-02" db="EMBL/GenBank/DDBJ databases">
        <title>The genomes of Aspergillus section Nigri reveals drivers in fungal speciation.</title>
        <authorList>
            <consortium name="DOE Joint Genome Institute"/>
            <person name="Vesth T.C."/>
            <person name="Nybo J."/>
            <person name="Theobald S."/>
            <person name="Brandl J."/>
            <person name="Frisvad J.C."/>
            <person name="Nielsen K.F."/>
            <person name="Lyhne E.K."/>
            <person name="Kogle M.E."/>
            <person name="Kuo A."/>
            <person name="Riley R."/>
            <person name="Clum A."/>
            <person name="Nolan M."/>
            <person name="Lipzen A."/>
            <person name="Salamov A."/>
            <person name="Henrissat B."/>
            <person name="Wiebenga A."/>
            <person name="De vries R.P."/>
            <person name="Grigoriev I.V."/>
            <person name="Mortensen U.H."/>
            <person name="Andersen M.R."/>
            <person name="Baker S.E."/>
        </authorList>
    </citation>
    <scope>NUCLEOTIDE SEQUENCE [LARGE SCALE GENOMIC DNA]</scope>
    <source>
        <strain evidence="11 12">CBS 121593</strain>
    </source>
</reference>
<evidence type="ECO:0000313" key="12">
    <source>
        <dbReference type="Proteomes" id="UP000249402"/>
    </source>
</evidence>
<keyword evidence="6 8" id="KW-0408">Iron</keyword>
<keyword evidence="12" id="KW-1185">Reference proteome</keyword>
<evidence type="ECO:0000256" key="3">
    <source>
        <dbReference type="ARBA" id="ARBA00022617"/>
    </source>
</evidence>
<dbReference type="STRING" id="1448316.A0A395H1X4"/>
<dbReference type="InterPro" id="IPR036396">
    <property type="entry name" value="Cyt_P450_sf"/>
</dbReference>
<dbReference type="GO" id="GO:0005506">
    <property type="term" value="F:iron ion binding"/>
    <property type="evidence" value="ECO:0007669"/>
    <property type="project" value="InterPro"/>
</dbReference>
<keyword evidence="3 8" id="KW-0349">Heme</keyword>
<dbReference type="InterPro" id="IPR002401">
    <property type="entry name" value="Cyt_P450_E_grp-I"/>
</dbReference>
<sequence>MTSVSFDADFDTLRTPPASPSRPARNFVRFIRGLLGKRLKGAGSGSDIFSFLQQCKDPDTGEGLTLPELSTETATFIVAGSDTTSTTMAAVCHYLTGSPRCYRRVAEETGSGSPGAARLEEASTAFTTGRPTGRIRFTFDPDRWLAAAADAPGRPYMPFSIGARSCIGKPLALAQVMLTITRLLWAFNLRRAEGPAVDAEYVVADHVTAGGKGPWLCFRPR</sequence>
<dbReference type="EMBL" id="KZ824436">
    <property type="protein sequence ID" value="RAL01215.1"/>
    <property type="molecule type" value="Genomic_DNA"/>
</dbReference>
<dbReference type="GeneID" id="37229164"/>
<dbReference type="SUPFAM" id="SSF48264">
    <property type="entry name" value="Cytochrome P450"/>
    <property type="match status" value="1"/>
</dbReference>
<dbReference type="GO" id="GO:0020037">
    <property type="term" value="F:heme binding"/>
    <property type="evidence" value="ECO:0007669"/>
    <property type="project" value="InterPro"/>
</dbReference>
<evidence type="ECO:0000256" key="1">
    <source>
        <dbReference type="ARBA" id="ARBA00001971"/>
    </source>
</evidence>